<keyword evidence="2" id="KW-1185">Reference proteome</keyword>
<evidence type="ECO:0000313" key="2">
    <source>
        <dbReference type="Proteomes" id="UP000681794"/>
    </source>
</evidence>
<gene>
    <name evidence="1" type="primary">ligA</name>
    <name evidence="1" type="ORF">KM842_08665</name>
</gene>
<keyword evidence="1" id="KW-0436">Ligase</keyword>
<reference evidence="1" key="1">
    <citation type="submission" date="2021-06" db="EMBL/GenBank/DDBJ databases">
        <authorList>
            <person name="Ellington A.J."/>
            <person name="Bryan N.C."/>
            <person name="Christner B.C."/>
            <person name="Reisch C.R."/>
        </authorList>
    </citation>
    <scope>NUCLEOTIDE SEQUENCE</scope>
    <source>
        <strain evidence="1">L6-1</strain>
    </source>
</reference>
<dbReference type="Proteomes" id="UP000681794">
    <property type="component" value="Chromosome"/>
</dbReference>
<dbReference type="EMBL" id="CP076544">
    <property type="protein sequence ID" value="QWS32384.1"/>
    <property type="molecule type" value="Genomic_DNA"/>
</dbReference>
<organism evidence="1 2">
    <name type="scientific">Curtobacterium aetherium</name>
    <dbReference type="NCBI Taxonomy" id="2841594"/>
    <lineage>
        <taxon>Bacteria</taxon>
        <taxon>Bacillati</taxon>
        <taxon>Actinomycetota</taxon>
        <taxon>Actinomycetes</taxon>
        <taxon>Micrococcales</taxon>
        <taxon>Microbacteriaceae</taxon>
        <taxon>Curtobacterium</taxon>
    </lineage>
</organism>
<sequence>MSETDATFETIDPAALDAAQAAREVDRLRARVTELRHAYYEGNGSPVADAEYDAMMRRLDAIEQRFPELLTEDSPTQTVGGQAQTTQFAPVEHAERMLSLDNVFSPEELTDWAVKVQRDAGAERVRFLTELKIDGLAINLRYEHGRLVSAATRGDGVVGEDVTGNVRTMGTIPDRLAGSGHPPLVEVRGEIFFPVAQFDELNARQRDAGERVFANPRNAAAGSLRQKEEGKSPAKRELMVDRLRRLRMLVHGIGAWPVVELERDTEVRAQSEVYELLHEWGLPTGTHHRVFDSVEDVLTFVKDYGERRSAVEHQIDGIVIKVDDLALHEELGSTSRAPRWAIAYKYPPEEVHTKLLDIVVSVGRTGRATPFAAMAPAEVAGSVVRQATLHNQQVVKAKGVLIGDTVVLRKAGDVIPEVLGPVVELRDGTEREFVMPTDCPECGTPLRPAKEGDIDLRCPNAESCPAQVRGRVEHIASRGSLDIEGLGEVAAAALTQPVFPETPPLVTEAGLFDLTMADIVPIEVIVRDAETGMEKTEDGGAPKRVTPFSRARKKTDPPFDPDARGADYTGEPSRYPSKNAFEMLANIDAAKTRPLWRILVGLNIRHVGPVAARALANHFGSLDAIRSSSREDLAAVDGVGGIIADALLDWFEVDWHREIIDRWTAAGVQLTTPDHPGPGAATAAGGVLSGVTVVATGSLEGFTREGALEAIMAAGGKAASSVSKKTDFVAAGPGAGSKLTKAEQLGVRVIDAAQFAVLVTEGPAALGDPAADAGGTDTTGETDTTA</sequence>
<protein>
    <submittedName>
        <fullName evidence="1">NAD-dependent DNA ligase LigA</fullName>
        <ecNumber evidence="1">6.5.1.2</ecNumber>
    </submittedName>
</protein>
<evidence type="ECO:0000313" key="1">
    <source>
        <dbReference type="EMBL" id="QWS32384.1"/>
    </source>
</evidence>
<dbReference type="EC" id="6.5.1.2" evidence="1"/>
<name>A0ACD1E0I8_9MICO</name>
<proteinExistence type="predicted"/>
<accession>A0ACD1E0I8</accession>